<proteinExistence type="predicted"/>
<feature type="compositionally biased region" description="Pro residues" evidence="2">
    <location>
        <begin position="103"/>
        <end position="118"/>
    </location>
</feature>
<feature type="non-terminal residue" evidence="3">
    <location>
        <position position="378"/>
    </location>
</feature>
<evidence type="ECO:0000256" key="1">
    <source>
        <dbReference type="SAM" id="Coils"/>
    </source>
</evidence>
<feature type="coiled-coil region" evidence="1">
    <location>
        <begin position="268"/>
        <end position="302"/>
    </location>
</feature>
<evidence type="ECO:0000256" key="2">
    <source>
        <dbReference type="SAM" id="MobiDB-lite"/>
    </source>
</evidence>
<name>A0AAV2SMR6_MEGNR</name>
<feature type="compositionally biased region" description="Pro residues" evidence="2">
    <location>
        <begin position="208"/>
        <end position="218"/>
    </location>
</feature>
<feature type="region of interest" description="Disordered" evidence="2">
    <location>
        <begin position="1"/>
        <end position="245"/>
    </location>
</feature>
<dbReference type="AlphaFoldDB" id="A0AAV2SMR6"/>
<accession>A0AAV2SMR6</accession>
<feature type="compositionally biased region" description="Pro residues" evidence="2">
    <location>
        <begin position="178"/>
        <end position="187"/>
    </location>
</feature>
<protein>
    <submittedName>
        <fullName evidence="3">Uncharacterized protein</fullName>
    </submittedName>
</protein>
<dbReference type="Proteomes" id="UP001497623">
    <property type="component" value="Unassembled WGS sequence"/>
</dbReference>
<feature type="compositionally biased region" description="Pro residues" evidence="2">
    <location>
        <begin position="43"/>
        <end position="61"/>
    </location>
</feature>
<comment type="caution">
    <text evidence="3">The sequence shown here is derived from an EMBL/GenBank/DDBJ whole genome shotgun (WGS) entry which is preliminary data.</text>
</comment>
<reference evidence="3 4" key="1">
    <citation type="submission" date="2024-05" db="EMBL/GenBank/DDBJ databases">
        <authorList>
            <person name="Wallberg A."/>
        </authorList>
    </citation>
    <scope>NUCLEOTIDE SEQUENCE [LARGE SCALE GENOMIC DNA]</scope>
</reference>
<keyword evidence="1" id="KW-0175">Coiled coil</keyword>
<dbReference type="EMBL" id="CAXKWB010100172">
    <property type="protein sequence ID" value="CAL4224098.1"/>
    <property type="molecule type" value="Genomic_DNA"/>
</dbReference>
<organism evidence="3 4">
    <name type="scientific">Meganyctiphanes norvegica</name>
    <name type="common">Northern krill</name>
    <name type="synonym">Thysanopoda norvegica</name>
    <dbReference type="NCBI Taxonomy" id="48144"/>
    <lineage>
        <taxon>Eukaryota</taxon>
        <taxon>Metazoa</taxon>
        <taxon>Ecdysozoa</taxon>
        <taxon>Arthropoda</taxon>
        <taxon>Crustacea</taxon>
        <taxon>Multicrustacea</taxon>
        <taxon>Malacostraca</taxon>
        <taxon>Eumalacostraca</taxon>
        <taxon>Eucarida</taxon>
        <taxon>Euphausiacea</taxon>
        <taxon>Euphausiidae</taxon>
        <taxon>Meganyctiphanes</taxon>
    </lineage>
</organism>
<sequence length="378" mass="40515">MPGADPHANAPHGLPMAYPQHQIKGGATRPEPPHPPPHHGHHPGPPGPPYPPLPHGPPHGLPHPSYNHHMQPPQQGQHTSHKPPQHAMSSQKGPPNSHGPSGPSGPPPGSSGLPPGPPGSYGSHSQRGPGTSQSSNGPHNQYIGPHGPPPGPHVHPSSSLNTRAGPGDGPSGESRHPPAYPEPPRYPGPQRQQKHQIPPGHQAKSYMGPPPGPLPPPGASGTIPPGAGSAGSGPSSGTGSESARLEEDLTKLNRTELMNRLLCSESDIRELQRSLHGQSSELRHLRENQQRLTDDNQSLRAIFLRISQRTKLKIQEPKMKGYEIIPIRPLLFRNLLRSLEVEVGYLLPKNFEIKELCIFLSDESRSHSCLNKCCDPLI</sequence>
<gene>
    <name evidence="3" type="ORF">MNOR_LOCUS39302</name>
</gene>
<keyword evidence="4" id="KW-1185">Reference proteome</keyword>
<feature type="compositionally biased region" description="Polar residues" evidence="2">
    <location>
        <begin position="126"/>
        <end position="139"/>
    </location>
</feature>
<evidence type="ECO:0000313" key="3">
    <source>
        <dbReference type="EMBL" id="CAL4224098.1"/>
    </source>
</evidence>
<evidence type="ECO:0000313" key="4">
    <source>
        <dbReference type="Proteomes" id="UP001497623"/>
    </source>
</evidence>